<evidence type="ECO:0008006" key="3">
    <source>
        <dbReference type="Google" id="ProtNLM"/>
    </source>
</evidence>
<dbReference type="EMBL" id="JASJEX010000003">
    <property type="protein sequence ID" value="MDJ1129833.1"/>
    <property type="molecule type" value="Genomic_DNA"/>
</dbReference>
<sequence length="119" mass="13439">MADKRLTYLGLFNSLDLLYDERPSDELGAFLSDANPFAWEDGESADPALWDDFSRMFDGGFPDGSADDNGTYELAADFLEGACPALAAPFRENVSQELWSERLRELERDDHRADNPRKQ</sequence>
<reference evidence="1" key="1">
    <citation type="submission" date="2023-05" db="EMBL/GenBank/DDBJ databases">
        <title>[olsenella] sp. nov., isolated from a pig farm feces dump.</title>
        <authorList>
            <person name="Chang Y.-H."/>
        </authorList>
    </citation>
    <scope>NUCLEOTIDE SEQUENCE</scope>
    <source>
        <strain evidence="1">YH-ols2217</strain>
    </source>
</reference>
<keyword evidence="2" id="KW-1185">Reference proteome</keyword>
<accession>A0ABT6ZLB3</accession>
<proteinExistence type="predicted"/>
<name>A0ABT6ZLB3_9ACTN</name>
<evidence type="ECO:0000313" key="1">
    <source>
        <dbReference type="EMBL" id="MDJ1129833.1"/>
    </source>
</evidence>
<protein>
    <recommendedName>
        <fullName evidence="3">CdiI immunity protein domain-containing protein</fullName>
    </recommendedName>
</protein>
<evidence type="ECO:0000313" key="2">
    <source>
        <dbReference type="Proteomes" id="UP001431693"/>
    </source>
</evidence>
<gene>
    <name evidence="1" type="ORF">QJ043_07060</name>
</gene>
<dbReference type="Proteomes" id="UP001431693">
    <property type="component" value="Unassembled WGS sequence"/>
</dbReference>
<comment type="caution">
    <text evidence="1">The sequence shown here is derived from an EMBL/GenBank/DDBJ whole genome shotgun (WGS) entry which is preliminary data.</text>
</comment>
<dbReference type="RefSeq" id="WP_283712954.1">
    <property type="nucleotide sequence ID" value="NZ_JASJEW010000002.1"/>
</dbReference>
<organism evidence="1 2">
    <name type="scientific">Kribbibacterium absianum</name>
    <dbReference type="NCBI Taxonomy" id="3044210"/>
    <lineage>
        <taxon>Bacteria</taxon>
        <taxon>Bacillati</taxon>
        <taxon>Actinomycetota</taxon>
        <taxon>Coriobacteriia</taxon>
        <taxon>Coriobacteriales</taxon>
        <taxon>Kribbibacteriaceae</taxon>
        <taxon>Kribbibacterium</taxon>
    </lineage>
</organism>